<sequence>MNVTVQRTERRAQLDHLRKPQGKREELPTERFMAPKNSVTRGPETLSANLLDSTSLKSILAGTEGLESAAITCRSLPRGKCRRSGRSRSSPPTPALQRRSHRYPALPGHRSQRSGLRTEPVSSATSGAPPPFGGLSLRPPRTGLTALASLIHLLAT</sequence>
<protein>
    <submittedName>
        <fullName evidence="2">Uncharacterized protein</fullName>
    </submittedName>
</protein>
<evidence type="ECO:0000313" key="2">
    <source>
        <dbReference type="EMBL" id="ELW66800.1"/>
    </source>
</evidence>
<name>L9KV30_TUPCH</name>
<feature type="region of interest" description="Disordered" evidence="1">
    <location>
        <begin position="1"/>
        <end position="45"/>
    </location>
</feature>
<organism evidence="2 3">
    <name type="scientific">Tupaia chinensis</name>
    <name type="common">Chinese tree shrew</name>
    <name type="synonym">Tupaia belangeri chinensis</name>
    <dbReference type="NCBI Taxonomy" id="246437"/>
    <lineage>
        <taxon>Eukaryota</taxon>
        <taxon>Metazoa</taxon>
        <taxon>Chordata</taxon>
        <taxon>Craniata</taxon>
        <taxon>Vertebrata</taxon>
        <taxon>Euteleostomi</taxon>
        <taxon>Mammalia</taxon>
        <taxon>Eutheria</taxon>
        <taxon>Euarchontoglires</taxon>
        <taxon>Scandentia</taxon>
        <taxon>Tupaiidae</taxon>
        <taxon>Tupaia</taxon>
    </lineage>
</organism>
<feature type="compositionally biased region" description="Basic and acidic residues" evidence="1">
    <location>
        <begin position="7"/>
        <end position="29"/>
    </location>
</feature>
<evidence type="ECO:0000313" key="3">
    <source>
        <dbReference type="Proteomes" id="UP000011518"/>
    </source>
</evidence>
<feature type="region of interest" description="Disordered" evidence="1">
    <location>
        <begin position="77"/>
        <end position="139"/>
    </location>
</feature>
<reference evidence="3" key="1">
    <citation type="submission" date="2012-07" db="EMBL/GenBank/DDBJ databases">
        <title>Genome of the Chinese tree shrew, a rising model animal genetically related to primates.</title>
        <authorList>
            <person name="Zhang G."/>
            <person name="Fan Y."/>
            <person name="Yao Y."/>
            <person name="Huang Z."/>
        </authorList>
    </citation>
    <scope>NUCLEOTIDE SEQUENCE [LARGE SCALE GENOMIC DNA]</scope>
</reference>
<gene>
    <name evidence="2" type="ORF">TREES_T100000394</name>
</gene>
<dbReference type="Proteomes" id="UP000011518">
    <property type="component" value="Unassembled WGS sequence"/>
</dbReference>
<feature type="compositionally biased region" description="Basic residues" evidence="1">
    <location>
        <begin position="77"/>
        <end position="86"/>
    </location>
</feature>
<dbReference type="AlphaFoldDB" id="L9KV30"/>
<proteinExistence type="predicted"/>
<evidence type="ECO:0000256" key="1">
    <source>
        <dbReference type="SAM" id="MobiDB-lite"/>
    </source>
</evidence>
<dbReference type="EMBL" id="KB320637">
    <property type="protein sequence ID" value="ELW66800.1"/>
    <property type="molecule type" value="Genomic_DNA"/>
</dbReference>
<dbReference type="InParanoid" id="L9KV30"/>
<accession>L9KV30</accession>
<reference evidence="3" key="2">
    <citation type="journal article" date="2013" name="Nat. Commun.">
        <title>Genome of the Chinese tree shrew.</title>
        <authorList>
            <person name="Fan Y."/>
            <person name="Huang Z.Y."/>
            <person name="Cao C.C."/>
            <person name="Chen C.S."/>
            <person name="Chen Y.X."/>
            <person name="Fan D.D."/>
            <person name="He J."/>
            <person name="Hou H.L."/>
            <person name="Hu L."/>
            <person name="Hu X.T."/>
            <person name="Jiang X.T."/>
            <person name="Lai R."/>
            <person name="Lang Y.S."/>
            <person name="Liang B."/>
            <person name="Liao S.G."/>
            <person name="Mu D."/>
            <person name="Ma Y.Y."/>
            <person name="Niu Y.Y."/>
            <person name="Sun X.Q."/>
            <person name="Xia J.Q."/>
            <person name="Xiao J."/>
            <person name="Xiong Z.Q."/>
            <person name="Xu L."/>
            <person name="Yang L."/>
            <person name="Zhang Y."/>
            <person name="Zhao W."/>
            <person name="Zhao X.D."/>
            <person name="Zheng Y.T."/>
            <person name="Zhou J.M."/>
            <person name="Zhu Y.B."/>
            <person name="Zhang G.J."/>
            <person name="Wang J."/>
            <person name="Yao Y.G."/>
        </authorList>
    </citation>
    <scope>NUCLEOTIDE SEQUENCE [LARGE SCALE GENOMIC DNA]</scope>
</reference>
<keyword evidence="3" id="KW-1185">Reference proteome</keyword>